<reference evidence="1 2" key="1">
    <citation type="journal article" date="2014" name="PLoS ONE">
        <title>The first complete genome sequence of the class fimbriimonadia in the phylum armatimonadetes.</title>
        <authorList>
            <person name="Hu Z.Y."/>
            <person name="Wang Y.Z."/>
            <person name="Im W.T."/>
            <person name="Wang S.Y."/>
            <person name="Zhao G.P."/>
            <person name="Zheng H.J."/>
            <person name="Quan Z.X."/>
        </authorList>
    </citation>
    <scope>NUCLEOTIDE SEQUENCE [LARGE SCALE GENOMIC DNA]</scope>
    <source>
        <strain evidence="1">Gsoil 348</strain>
    </source>
</reference>
<evidence type="ECO:0000313" key="1">
    <source>
        <dbReference type="EMBL" id="AIE83815.1"/>
    </source>
</evidence>
<protein>
    <recommendedName>
        <fullName evidence="3">Sulfatase</fullName>
    </recommendedName>
</protein>
<gene>
    <name evidence="1" type="ORF">OP10G_0447</name>
</gene>
<accession>A0A068NM03</accession>
<evidence type="ECO:0008006" key="3">
    <source>
        <dbReference type="Google" id="ProtNLM"/>
    </source>
</evidence>
<dbReference type="RefSeq" id="WP_025227523.1">
    <property type="nucleotide sequence ID" value="NZ_CP007139.1"/>
</dbReference>
<dbReference type="OrthoDB" id="127333at2"/>
<keyword evidence="2" id="KW-1185">Reference proteome</keyword>
<dbReference type="PANTHER" id="PTHR43737">
    <property type="entry name" value="BLL7424 PROTEIN"/>
    <property type="match status" value="1"/>
</dbReference>
<dbReference type="InterPro" id="IPR017850">
    <property type="entry name" value="Alkaline_phosphatase_core_sf"/>
</dbReference>
<dbReference type="Proteomes" id="UP000027982">
    <property type="component" value="Chromosome"/>
</dbReference>
<sequence length="507" mass="56040">MDPLREAELMMTRRQLFGRATLGVGTAALSRLLTVGGLGSLASLAMGEQGHHGLPGMPSFAPKAKRVIYLFMSGGPSQLDLWDYKPKLNDLYNTDLPDHIRRGQRITTMTSGQTRFPIAPSAYKFKKYDNQADGVWVSELLPHTASVVNELCVVRSMWTEAINHDPATTFLQTGSPLPGRPSMGSWVSYGLGSMNENLPTYVVLHSKVSSNKPNQAVYPRLWGSGFLPGEYQGVSLRSSGDPVLYLKDPDGMDRSTRRAMLDDVAALNHHELGAFGDPEIAARISQYELAYRLQASVPDLMDLSKETAETFDLYGKEAHEPGTFAANCLLARRMVQRGVRFIQVFHRGWDLHSNLTGDLPSQTKDVDQACAALIKDLKRTGLLDETLVVWGGEFGRTVYSQGPLSHENYGRDHHPRAFTVWMAGGGVKPGMVYGQTDDFGYNIVDKDGAILDPSVDQFTPGAVHVHDLQATILNQLGIDHTKLTYRYQGRDFRLTDVHGNVVHDLIK</sequence>
<dbReference type="STRING" id="661478.OP10G_0447"/>
<dbReference type="KEGG" id="fgi:OP10G_0447"/>
<dbReference type="InterPro" id="IPR010869">
    <property type="entry name" value="DUF1501"/>
</dbReference>
<dbReference type="EMBL" id="CP007139">
    <property type="protein sequence ID" value="AIE83815.1"/>
    <property type="molecule type" value="Genomic_DNA"/>
</dbReference>
<dbReference type="HOGENOM" id="CLU_035908_0_0_0"/>
<dbReference type="eggNOG" id="COG3119">
    <property type="taxonomic scope" value="Bacteria"/>
</dbReference>
<proteinExistence type="predicted"/>
<organism evidence="1 2">
    <name type="scientific">Fimbriimonas ginsengisoli Gsoil 348</name>
    <dbReference type="NCBI Taxonomy" id="661478"/>
    <lineage>
        <taxon>Bacteria</taxon>
        <taxon>Bacillati</taxon>
        <taxon>Armatimonadota</taxon>
        <taxon>Fimbriimonadia</taxon>
        <taxon>Fimbriimonadales</taxon>
        <taxon>Fimbriimonadaceae</taxon>
        <taxon>Fimbriimonas</taxon>
    </lineage>
</organism>
<dbReference type="PANTHER" id="PTHR43737:SF1">
    <property type="entry name" value="DUF1501 DOMAIN-CONTAINING PROTEIN"/>
    <property type="match status" value="1"/>
</dbReference>
<dbReference type="AlphaFoldDB" id="A0A068NM03"/>
<dbReference type="SUPFAM" id="SSF53649">
    <property type="entry name" value="Alkaline phosphatase-like"/>
    <property type="match status" value="1"/>
</dbReference>
<dbReference type="Pfam" id="PF07394">
    <property type="entry name" value="DUF1501"/>
    <property type="match status" value="1"/>
</dbReference>
<name>A0A068NM03_FIMGI</name>
<evidence type="ECO:0000313" key="2">
    <source>
        <dbReference type="Proteomes" id="UP000027982"/>
    </source>
</evidence>